<feature type="transmembrane region" description="Helical" evidence="5">
    <location>
        <begin position="343"/>
        <end position="369"/>
    </location>
</feature>
<dbReference type="EMBL" id="VUNS01000009">
    <property type="protein sequence ID" value="MST97348.1"/>
    <property type="molecule type" value="Genomic_DNA"/>
</dbReference>
<evidence type="ECO:0000313" key="7">
    <source>
        <dbReference type="EMBL" id="MST97348.1"/>
    </source>
</evidence>
<keyword evidence="8" id="KW-1185">Reference proteome</keyword>
<name>A0A844G4B2_9BACT</name>
<feature type="transmembrane region" description="Helical" evidence="5">
    <location>
        <begin position="408"/>
        <end position="425"/>
    </location>
</feature>
<feature type="transmembrane region" description="Helical" evidence="5">
    <location>
        <begin position="181"/>
        <end position="199"/>
    </location>
</feature>
<accession>A0A844G4B2</accession>
<organism evidence="7 8">
    <name type="scientific">Victivallis lenta</name>
    <dbReference type="NCBI Taxonomy" id="2606640"/>
    <lineage>
        <taxon>Bacteria</taxon>
        <taxon>Pseudomonadati</taxon>
        <taxon>Lentisphaerota</taxon>
        <taxon>Lentisphaeria</taxon>
        <taxon>Victivallales</taxon>
        <taxon>Victivallaceae</taxon>
        <taxon>Victivallis</taxon>
    </lineage>
</organism>
<dbReference type="InterPro" id="IPR007016">
    <property type="entry name" value="O-antigen_ligase-rel_domated"/>
</dbReference>
<dbReference type="PANTHER" id="PTHR37422:SF13">
    <property type="entry name" value="LIPOPOLYSACCHARIDE BIOSYNTHESIS PROTEIN PA4999-RELATED"/>
    <property type="match status" value="1"/>
</dbReference>
<feature type="transmembrane region" description="Helical" evidence="5">
    <location>
        <begin position="254"/>
        <end position="274"/>
    </location>
</feature>
<feature type="transmembrane region" description="Helical" evidence="5">
    <location>
        <begin position="61"/>
        <end position="79"/>
    </location>
</feature>
<dbReference type="RefSeq" id="WP_106055220.1">
    <property type="nucleotide sequence ID" value="NZ_CALXOB010000043.1"/>
</dbReference>
<feature type="transmembrane region" description="Helical" evidence="5">
    <location>
        <begin position="113"/>
        <end position="133"/>
    </location>
</feature>
<keyword evidence="4 5" id="KW-0472">Membrane</keyword>
<feature type="transmembrane region" description="Helical" evidence="5">
    <location>
        <begin position="29"/>
        <end position="49"/>
    </location>
</feature>
<dbReference type="Proteomes" id="UP000435649">
    <property type="component" value="Unassembled WGS sequence"/>
</dbReference>
<feature type="transmembrane region" description="Helical" evidence="5">
    <location>
        <begin position="86"/>
        <end position="107"/>
    </location>
</feature>
<evidence type="ECO:0000256" key="3">
    <source>
        <dbReference type="ARBA" id="ARBA00022989"/>
    </source>
</evidence>
<comment type="subcellular location">
    <subcellularLocation>
        <location evidence="1">Membrane</location>
        <topology evidence="1">Multi-pass membrane protein</topology>
    </subcellularLocation>
</comment>
<evidence type="ECO:0000256" key="1">
    <source>
        <dbReference type="ARBA" id="ARBA00004141"/>
    </source>
</evidence>
<feature type="transmembrane region" description="Helical" evidence="5">
    <location>
        <begin position="6"/>
        <end position="22"/>
    </location>
</feature>
<keyword evidence="2 5" id="KW-0812">Transmembrane</keyword>
<feature type="domain" description="O-antigen ligase-related" evidence="6">
    <location>
        <begin position="211"/>
        <end position="359"/>
    </location>
</feature>
<evidence type="ECO:0000256" key="4">
    <source>
        <dbReference type="ARBA" id="ARBA00023136"/>
    </source>
</evidence>
<evidence type="ECO:0000256" key="2">
    <source>
        <dbReference type="ARBA" id="ARBA00022692"/>
    </source>
</evidence>
<dbReference type="InterPro" id="IPR051533">
    <property type="entry name" value="WaaL-like"/>
</dbReference>
<protein>
    <recommendedName>
        <fullName evidence="6">O-antigen ligase-related domain-containing protein</fullName>
    </recommendedName>
</protein>
<evidence type="ECO:0000259" key="6">
    <source>
        <dbReference type="Pfam" id="PF04932"/>
    </source>
</evidence>
<reference evidence="7 8" key="1">
    <citation type="submission" date="2019-08" db="EMBL/GenBank/DDBJ databases">
        <title>In-depth cultivation of the pig gut microbiome towards novel bacterial diversity and tailored functional studies.</title>
        <authorList>
            <person name="Wylensek D."/>
            <person name="Hitch T.C.A."/>
            <person name="Clavel T."/>
        </authorList>
    </citation>
    <scope>NUCLEOTIDE SEQUENCE [LARGE SCALE GENOMIC DNA]</scope>
    <source>
        <strain evidence="7 8">BBE-744-WT-12</strain>
    </source>
</reference>
<gene>
    <name evidence="7" type="ORF">FYJ85_09870</name>
</gene>
<feature type="transmembrane region" description="Helical" evidence="5">
    <location>
        <begin position="206"/>
        <end position="223"/>
    </location>
</feature>
<dbReference type="PANTHER" id="PTHR37422">
    <property type="entry name" value="TEICHURONIC ACID BIOSYNTHESIS PROTEIN TUAE"/>
    <property type="match status" value="1"/>
</dbReference>
<comment type="caution">
    <text evidence="7">The sequence shown here is derived from an EMBL/GenBank/DDBJ whole genome shotgun (WGS) entry which is preliminary data.</text>
</comment>
<feature type="transmembrane region" description="Helical" evidence="5">
    <location>
        <begin position="229"/>
        <end position="247"/>
    </location>
</feature>
<dbReference type="Pfam" id="PF04932">
    <property type="entry name" value="Wzy_C"/>
    <property type="match status" value="1"/>
</dbReference>
<dbReference type="GO" id="GO:0016020">
    <property type="term" value="C:membrane"/>
    <property type="evidence" value="ECO:0007669"/>
    <property type="project" value="UniProtKB-SubCell"/>
</dbReference>
<feature type="transmembrane region" description="Helical" evidence="5">
    <location>
        <begin position="381"/>
        <end position="402"/>
    </location>
</feature>
<evidence type="ECO:0000256" key="5">
    <source>
        <dbReference type="SAM" id="Phobius"/>
    </source>
</evidence>
<dbReference type="AlphaFoldDB" id="A0A844G4B2"/>
<feature type="transmembrane region" description="Helical" evidence="5">
    <location>
        <begin position="145"/>
        <end position="169"/>
    </location>
</feature>
<keyword evidence="3 5" id="KW-1133">Transmembrane helix</keyword>
<proteinExistence type="predicted"/>
<evidence type="ECO:0000313" key="8">
    <source>
        <dbReference type="Proteomes" id="UP000435649"/>
    </source>
</evidence>
<sequence>MKYILFSIAAAGVIPAAFFMVYDRRLLRITAFLIPLCALAFQQTAINFFSHELYRGTSRGMEVSLSYLCALVILLAILMRRGRLRLLPGAGSWLYCAYFLSCLVSTLNADSLLYSFFELWKMVMIYLVFLAVWNYLELTDDVELFWYAMGTVVLLNFPAVVWGYCSGVYQAHGVFPHQNSMSMYMSLAGNLFLARFFNCGGRFGRWFFAAAFGVASVSLVLTYSRGALACYPVGCALTVMLSLIYSFDRRKLTAAAAAGVAALLVFVVFLPRIVERFETAPEASGNTRLNFAVAAFNMMDDKLLGVGVNNWGIKINPPYTYSRHRDPALGYHEDYKDGIVETIYLLVGAECGYGGLAVLLGWFGYYWVLAARLLPRLAGTARFYVPAGVCGGLAAVYMQSVLEWVLKQQINFMQIMIVFAVVGYLNELRKRRNREALFRKKEETPAAA</sequence>